<evidence type="ECO:0000256" key="1">
    <source>
        <dbReference type="ARBA" id="ARBA00006975"/>
    </source>
</evidence>
<comment type="subunit">
    <text evidence="3">Heptamer of 7 subunits arranged in a ring. Interacts with the chaperonin GroEL.</text>
</comment>
<dbReference type="GO" id="GO:0005737">
    <property type="term" value="C:cytoplasm"/>
    <property type="evidence" value="ECO:0007669"/>
    <property type="project" value="UniProtKB-SubCell"/>
</dbReference>
<dbReference type="InterPro" id="IPR037124">
    <property type="entry name" value="Chaperonin_GroES_sf"/>
</dbReference>
<dbReference type="HAMAP" id="MF_00580">
    <property type="entry name" value="CH10"/>
    <property type="match status" value="1"/>
</dbReference>
<reference evidence="5 6" key="1">
    <citation type="journal article" date="2016" name="Nat. Commun.">
        <title>Thousands of microbial genomes shed light on interconnected biogeochemical processes in an aquifer system.</title>
        <authorList>
            <person name="Anantharaman K."/>
            <person name="Brown C.T."/>
            <person name="Hug L.A."/>
            <person name="Sharon I."/>
            <person name="Castelle C.J."/>
            <person name="Probst A.J."/>
            <person name="Thomas B.C."/>
            <person name="Singh A."/>
            <person name="Wilkins M.J."/>
            <person name="Karaoz U."/>
            <person name="Brodie E.L."/>
            <person name="Williams K.H."/>
            <person name="Hubbard S.S."/>
            <person name="Banfield J.F."/>
        </authorList>
    </citation>
    <scope>NUCLEOTIDE SEQUENCE [LARGE SCALE GENOMIC DNA]</scope>
</reference>
<dbReference type="AlphaFoldDB" id="A0A1F7KF96"/>
<evidence type="ECO:0000256" key="4">
    <source>
        <dbReference type="RuleBase" id="RU000535"/>
    </source>
</evidence>
<dbReference type="PANTHER" id="PTHR10772:SF58">
    <property type="entry name" value="CO-CHAPERONIN GROES"/>
    <property type="match status" value="1"/>
</dbReference>
<evidence type="ECO:0000313" key="5">
    <source>
        <dbReference type="EMBL" id="OGK66535.1"/>
    </source>
</evidence>
<dbReference type="Proteomes" id="UP000178450">
    <property type="component" value="Unassembled WGS sequence"/>
</dbReference>
<comment type="similarity">
    <text evidence="1 3 4">Belongs to the GroES chaperonin family.</text>
</comment>
<gene>
    <name evidence="3" type="primary">groES</name>
    <name evidence="3" type="synonym">groS</name>
    <name evidence="5" type="ORF">A2209_00865</name>
</gene>
<dbReference type="CDD" id="cd00320">
    <property type="entry name" value="cpn10"/>
    <property type="match status" value="1"/>
</dbReference>
<sequence>MKGSQIKPLFDYVLIKPVEEEAKTASGIVLPESAKEKPQVGEVMAIGPGKSCGEDDCCGGGAMLVKKGDKVLYKKWGGNEIKVGHEEWLLVEQKDIMAVIRP</sequence>
<dbReference type="SMART" id="SM00883">
    <property type="entry name" value="Cpn10"/>
    <property type="match status" value="1"/>
</dbReference>
<protein>
    <recommendedName>
        <fullName evidence="3">Co-chaperonin GroES</fullName>
    </recommendedName>
    <alternativeName>
        <fullName evidence="3">10 kDa chaperonin</fullName>
    </alternativeName>
    <alternativeName>
        <fullName evidence="3">Chaperonin-10</fullName>
        <shortName evidence="3">Cpn10</shortName>
    </alternativeName>
</protein>
<dbReference type="GO" id="GO:0051082">
    <property type="term" value="F:unfolded protein binding"/>
    <property type="evidence" value="ECO:0007669"/>
    <property type="project" value="TreeGrafter"/>
</dbReference>
<dbReference type="InterPro" id="IPR011032">
    <property type="entry name" value="GroES-like_sf"/>
</dbReference>
<organism evidence="5 6">
    <name type="scientific">Candidatus Roizmanbacteria bacterium RIFOXYA1_FULL_41_12</name>
    <dbReference type="NCBI Taxonomy" id="1802082"/>
    <lineage>
        <taxon>Bacteria</taxon>
        <taxon>Candidatus Roizmaniibacteriota</taxon>
    </lineage>
</organism>
<dbReference type="EMBL" id="MGBG01000006">
    <property type="protein sequence ID" value="OGK66535.1"/>
    <property type="molecule type" value="Genomic_DNA"/>
</dbReference>
<comment type="caution">
    <text evidence="5">The sequence shown here is derived from an EMBL/GenBank/DDBJ whole genome shotgun (WGS) entry which is preliminary data.</text>
</comment>
<keyword evidence="2 3" id="KW-0143">Chaperone</keyword>
<evidence type="ECO:0000256" key="2">
    <source>
        <dbReference type="ARBA" id="ARBA00023186"/>
    </source>
</evidence>
<keyword evidence="3" id="KW-0963">Cytoplasm</keyword>
<dbReference type="NCBIfam" id="NF001531">
    <property type="entry name" value="PRK00364.2-2"/>
    <property type="match status" value="1"/>
</dbReference>
<dbReference type="FunFam" id="2.30.33.40:FF:000001">
    <property type="entry name" value="10 kDa chaperonin"/>
    <property type="match status" value="1"/>
</dbReference>
<dbReference type="PANTHER" id="PTHR10772">
    <property type="entry name" value="10 KDA HEAT SHOCK PROTEIN"/>
    <property type="match status" value="1"/>
</dbReference>
<dbReference type="SUPFAM" id="SSF50129">
    <property type="entry name" value="GroES-like"/>
    <property type="match status" value="1"/>
</dbReference>
<dbReference type="GO" id="GO:0044183">
    <property type="term" value="F:protein folding chaperone"/>
    <property type="evidence" value="ECO:0007669"/>
    <property type="project" value="InterPro"/>
</dbReference>
<comment type="subcellular location">
    <subcellularLocation>
        <location evidence="3">Cytoplasm</location>
    </subcellularLocation>
</comment>
<accession>A0A1F7KF96</accession>
<name>A0A1F7KF96_9BACT</name>
<dbReference type="GO" id="GO:0051087">
    <property type="term" value="F:protein-folding chaperone binding"/>
    <property type="evidence" value="ECO:0007669"/>
    <property type="project" value="TreeGrafter"/>
</dbReference>
<comment type="function">
    <text evidence="3 4">Together with the chaperonin GroEL, plays an essential role in assisting protein folding. The GroEL-GroES system forms a nano-cage that allows encapsulation of the non-native substrate proteins and provides a physical environment optimized to promote and accelerate protein folding. GroES binds to the apical surface of the GroEL ring, thereby capping the opening of the GroEL channel.</text>
</comment>
<dbReference type="Pfam" id="PF00166">
    <property type="entry name" value="Cpn10"/>
    <property type="match status" value="1"/>
</dbReference>
<dbReference type="Gene3D" id="2.30.33.40">
    <property type="entry name" value="GroES chaperonin"/>
    <property type="match status" value="1"/>
</dbReference>
<evidence type="ECO:0000313" key="6">
    <source>
        <dbReference type="Proteomes" id="UP000178450"/>
    </source>
</evidence>
<dbReference type="GO" id="GO:0046872">
    <property type="term" value="F:metal ion binding"/>
    <property type="evidence" value="ECO:0007669"/>
    <property type="project" value="TreeGrafter"/>
</dbReference>
<proteinExistence type="inferred from homology"/>
<dbReference type="GO" id="GO:0005524">
    <property type="term" value="F:ATP binding"/>
    <property type="evidence" value="ECO:0007669"/>
    <property type="project" value="InterPro"/>
</dbReference>
<dbReference type="PRINTS" id="PR00297">
    <property type="entry name" value="CHAPERONIN10"/>
</dbReference>
<evidence type="ECO:0000256" key="3">
    <source>
        <dbReference type="HAMAP-Rule" id="MF_00580"/>
    </source>
</evidence>
<dbReference type="InterPro" id="IPR020818">
    <property type="entry name" value="Chaperonin_GroES"/>
</dbReference>